<sequence length="217" mass="23935">MLAVECAAVFGRPLSLVSLSTFSQSAILWLLLDALSILFLEGLPMTSLRKTLHPLQSAAGDKENLVGPGRMLSIVDRDNLKASLREVNENDKTPDQAKLIKRKKTISKGVQAGKEKTASSSVTAEDLTTESDNVSENYWHSLAEQRRVALEVTLKENEALHKENEELTKKVTLLEEENRVAKELLQESETLVDVLKEMIGGGDDANESSIIDNSYEV</sequence>
<evidence type="ECO:0000256" key="1">
    <source>
        <dbReference type="ARBA" id="ARBA00004123"/>
    </source>
</evidence>
<evidence type="ECO:0000256" key="3">
    <source>
        <dbReference type="ARBA" id="ARBA00023054"/>
    </source>
</evidence>
<evidence type="ECO:0000256" key="6">
    <source>
        <dbReference type="SAM" id="Coils"/>
    </source>
</evidence>
<dbReference type="RefSeq" id="XP_034230050.1">
    <property type="nucleotide sequence ID" value="XM_034374159.1"/>
</dbReference>
<dbReference type="InParanoid" id="A0A6P8Y1F4"/>
<comment type="similarity">
    <text evidence="2">Belongs to the geminin family.</text>
</comment>
<dbReference type="AlphaFoldDB" id="A0A6P8Y1F4"/>
<dbReference type="GO" id="GO:0008156">
    <property type="term" value="P:negative regulation of DNA replication"/>
    <property type="evidence" value="ECO:0007669"/>
    <property type="project" value="TreeGrafter"/>
</dbReference>
<dbReference type="Gene3D" id="1.20.5.1180">
    <property type="entry name" value="Geminin coiled-coil domain"/>
    <property type="match status" value="1"/>
</dbReference>
<name>A0A6P8Y1F4_THRPL</name>
<keyword evidence="5" id="KW-0131">Cell cycle</keyword>
<dbReference type="OrthoDB" id="10043826at2759"/>
<accession>A0A6P8Y1F4</accession>
<dbReference type="InterPro" id="IPR022786">
    <property type="entry name" value="Geminin/Multicilin"/>
</dbReference>
<comment type="subcellular location">
    <subcellularLocation>
        <location evidence="1">Nucleus</location>
    </subcellularLocation>
</comment>
<dbReference type="Pfam" id="PF07412">
    <property type="entry name" value="Geminin"/>
    <property type="match status" value="1"/>
</dbReference>
<evidence type="ECO:0000313" key="8">
    <source>
        <dbReference type="RefSeq" id="XP_034230050.1"/>
    </source>
</evidence>
<dbReference type="CTD" id="35563"/>
<dbReference type="GO" id="GO:0005634">
    <property type="term" value="C:nucleus"/>
    <property type="evidence" value="ECO:0007669"/>
    <property type="project" value="UniProtKB-SubCell"/>
</dbReference>
<feature type="coiled-coil region" evidence="6">
    <location>
        <begin position="150"/>
        <end position="191"/>
    </location>
</feature>
<keyword evidence="7" id="KW-1185">Reference proteome</keyword>
<dbReference type="SUPFAM" id="SSF111469">
    <property type="entry name" value="Geminin coiled-coil domain"/>
    <property type="match status" value="1"/>
</dbReference>
<dbReference type="FunCoup" id="A0A6P8Y1F4">
    <property type="interactions" value="671"/>
</dbReference>
<dbReference type="Proteomes" id="UP000515158">
    <property type="component" value="Unplaced"/>
</dbReference>
<protein>
    <submittedName>
        <fullName evidence="8">Geminin isoform X1</fullName>
    </submittedName>
</protein>
<keyword evidence="4" id="KW-0539">Nucleus</keyword>
<dbReference type="PANTHER" id="PTHR13372">
    <property type="entry name" value="GEMININ"/>
    <property type="match status" value="1"/>
</dbReference>
<gene>
    <name evidence="8" type="primary">LOC117638933</name>
</gene>
<proteinExistence type="inferred from homology"/>
<dbReference type="GeneID" id="117638933"/>
<evidence type="ECO:0000313" key="7">
    <source>
        <dbReference type="Proteomes" id="UP000515158"/>
    </source>
</evidence>
<evidence type="ECO:0000256" key="2">
    <source>
        <dbReference type="ARBA" id="ARBA00007979"/>
    </source>
</evidence>
<reference evidence="8" key="1">
    <citation type="submission" date="2025-08" db="UniProtKB">
        <authorList>
            <consortium name="RefSeq"/>
        </authorList>
    </citation>
    <scope>IDENTIFICATION</scope>
    <source>
        <tissue evidence="8">Total insect</tissue>
    </source>
</reference>
<dbReference type="KEGG" id="tpal:117638933"/>
<organism evidence="8">
    <name type="scientific">Thrips palmi</name>
    <name type="common">Melon thrips</name>
    <dbReference type="NCBI Taxonomy" id="161013"/>
    <lineage>
        <taxon>Eukaryota</taxon>
        <taxon>Metazoa</taxon>
        <taxon>Ecdysozoa</taxon>
        <taxon>Arthropoda</taxon>
        <taxon>Hexapoda</taxon>
        <taxon>Insecta</taxon>
        <taxon>Pterygota</taxon>
        <taxon>Neoptera</taxon>
        <taxon>Paraneoptera</taxon>
        <taxon>Thysanoptera</taxon>
        <taxon>Terebrantia</taxon>
        <taxon>Thripoidea</taxon>
        <taxon>Thripidae</taxon>
        <taxon>Thrips</taxon>
    </lineage>
</organism>
<evidence type="ECO:0000256" key="5">
    <source>
        <dbReference type="ARBA" id="ARBA00023306"/>
    </source>
</evidence>
<keyword evidence="3 6" id="KW-0175">Coiled coil</keyword>
<dbReference type="GO" id="GO:0045786">
    <property type="term" value="P:negative regulation of cell cycle"/>
    <property type="evidence" value="ECO:0007669"/>
    <property type="project" value="TreeGrafter"/>
</dbReference>
<dbReference type="PANTHER" id="PTHR13372:SF5">
    <property type="entry name" value="GEMININ"/>
    <property type="match status" value="1"/>
</dbReference>
<evidence type="ECO:0000256" key="4">
    <source>
        <dbReference type="ARBA" id="ARBA00023242"/>
    </source>
</evidence>